<keyword evidence="5" id="KW-1185">Reference proteome</keyword>
<dbReference type="GeneID" id="114487216"/>
<protein>
    <submittedName>
        <fullName evidence="6">Uncharacterized protein C10orf67 homolog, mitochondrial</fullName>
    </submittedName>
</protein>
<feature type="region of interest" description="Disordered" evidence="2">
    <location>
        <begin position="255"/>
        <end position="303"/>
    </location>
</feature>
<dbReference type="PANTHER" id="PTHR22382">
    <property type="entry name" value="RIKEN CDNA 4921504E06 GENE"/>
    <property type="match status" value="1"/>
</dbReference>
<dbReference type="KEGG" id="pcad:114487216"/>
<dbReference type="PANTHER" id="PTHR22382:SF7">
    <property type="entry name" value="RIKEN CDNA 4921504E06 GENE"/>
    <property type="match status" value="1"/>
</dbReference>
<feature type="coiled-coil region" evidence="1">
    <location>
        <begin position="320"/>
        <end position="361"/>
    </location>
</feature>
<reference evidence="6" key="1">
    <citation type="submission" date="2025-08" db="UniProtKB">
        <authorList>
            <consortium name="RefSeq"/>
        </authorList>
    </citation>
    <scope>IDENTIFICATION</scope>
    <source>
        <tissue evidence="6">Muscle</tissue>
    </source>
</reference>
<dbReference type="InterPro" id="IPR040119">
    <property type="entry name" value="C10orf67-like"/>
</dbReference>
<feature type="compositionally biased region" description="Low complexity" evidence="2">
    <location>
        <begin position="268"/>
        <end position="284"/>
    </location>
</feature>
<dbReference type="Proteomes" id="UP000248484">
    <property type="component" value="Chromosome 11"/>
</dbReference>
<dbReference type="Pfam" id="PF15852">
    <property type="entry name" value="DUF4724"/>
    <property type="match status" value="1"/>
</dbReference>
<feature type="coiled-coil region" evidence="1">
    <location>
        <begin position="104"/>
        <end position="188"/>
    </location>
</feature>
<dbReference type="Pfam" id="PF15821">
    <property type="entry name" value="DUF4709"/>
    <property type="match status" value="1"/>
</dbReference>
<name>A0A9W2WXK5_PHYMC</name>
<evidence type="ECO:0000313" key="5">
    <source>
        <dbReference type="Proteomes" id="UP000248484"/>
    </source>
</evidence>
<feature type="domain" description="DUF4724" evidence="4">
    <location>
        <begin position="380"/>
        <end position="410"/>
    </location>
</feature>
<evidence type="ECO:0000313" key="6">
    <source>
        <dbReference type="RefSeq" id="XP_054943765.1"/>
    </source>
</evidence>
<accession>A0A9W2WXK5</accession>
<dbReference type="OrthoDB" id="10027521at2759"/>
<evidence type="ECO:0000259" key="4">
    <source>
        <dbReference type="Pfam" id="PF15852"/>
    </source>
</evidence>
<keyword evidence="1" id="KW-0175">Coiled coil</keyword>
<sequence>MTPLTAKGPEGIIKSLQVDFGFLKQLIQLKFEDRLKEESCRLFTSLHDRILTIEKRYQQNEDTLRKCYSQQLADAIATVKGMYQRFFEVEEEKTPVHDAMTVKMNILLKKLKEKEELIKELREELDQYEEFGSQKVDSFIKDGSPLRTALEKENLEYRVENERLLQVISELQEEIQLNLKENSVLEDEIISLKEMAEKDHKTIQKLINGRDKLICELDFEKSLVQEMVNKQKEDLEMRRRFDAIVSKSRRAIKGKEATLSPWPSQPGSADAPRPRSSSAVSLLPEARRVRSPKKASKEEPPTVRHGISAAMHGEKARLPVAKIEEEKHGLEEQIEMLKAELEKEKKKSERVKKESDQINKNWEKKFLILRNSFHVLKNEMFTRHTLFRQFLVLADTSFNYVKVKPLFVQNPK</sequence>
<dbReference type="RefSeq" id="XP_054943765.1">
    <property type="nucleotide sequence ID" value="XM_055087790.1"/>
</dbReference>
<evidence type="ECO:0000259" key="3">
    <source>
        <dbReference type="Pfam" id="PF15821"/>
    </source>
</evidence>
<evidence type="ECO:0000256" key="1">
    <source>
        <dbReference type="SAM" id="Coils"/>
    </source>
</evidence>
<dbReference type="CTD" id="101000523"/>
<gene>
    <name evidence="6" type="primary">C11H10orf67</name>
</gene>
<organism evidence="5 6">
    <name type="scientific">Physeter macrocephalus</name>
    <name type="common">Sperm whale</name>
    <name type="synonym">Physeter catodon</name>
    <dbReference type="NCBI Taxonomy" id="9755"/>
    <lineage>
        <taxon>Eukaryota</taxon>
        <taxon>Metazoa</taxon>
        <taxon>Chordata</taxon>
        <taxon>Craniata</taxon>
        <taxon>Vertebrata</taxon>
        <taxon>Euteleostomi</taxon>
        <taxon>Mammalia</taxon>
        <taxon>Eutheria</taxon>
        <taxon>Laurasiatheria</taxon>
        <taxon>Artiodactyla</taxon>
        <taxon>Whippomorpha</taxon>
        <taxon>Cetacea</taxon>
        <taxon>Odontoceti</taxon>
        <taxon>Physeteridae</taxon>
        <taxon>Physeter</taxon>
    </lineage>
</organism>
<dbReference type="InterPro" id="IPR031711">
    <property type="entry name" value="DUF4724"/>
</dbReference>
<dbReference type="AlphaFoldDB" id="A0A9W2WXK5"/>
<dbReference type="InterPro" id="IPR031651">
    <property type="entry name" value="DUF4709"/>
</dbReference>
<feature type="domain" description="DUF4709" evidence="3">
    <location>
        <begin position="12"/>
        <end position="80"/>
    </location>
</feature>
<evidence type="ECO:0000256" key="2">
    <source>
        <dbReference type="SAM" id="MobiDB-lite"/>
    </source>
</evidence>
<proteinExistence type="predicted"/>